<dbReference type="Proteomes" id="UP001500466">
    <property type="component" value="Unassembled WGS sequence"/>
</dbReference>
<dbReference type="EMBL" id="BAABHS010000004">
    <property type="protein sequence ID" value="GAA4953096.1"/>
    <property type="molecule type" value="Genomic_DNA"/>
</dbReference>
<feature type="compositionally biased region" description="Low complexity" evidence="1">
    <location>
        <begin position="38"/>
        <end position="49"/>
    </location>
</feature>
<feature type="compositionally biased region" description="Pro residues" evidence="1">
    <location>
        <begin position="305"/>
        <end position="318"/>
    </location>
</feature>
<evidence type="ECO:0000313" key="4">
    <source>
        <dbReference type="Proteomes" id="UP001500466"/>
    </source>
</evidence>
<accession>A0ABP9GTJ0</accession>
<gene>
    <name evidence="3" type="ORF">GCM10023205_12850</name>
</gene>
<dbReference type="Pfam" id="PF13485">
    <property type="entry name" value="Peptidase_MA_2"/>
    <property type="match status" value="1"/>
</dbReference>
<name>A0ABP9GTJ0_9ACTN</name>
<feature type="compositionally biased region" description="Low complexity" evidence="1">
    <location>
        <begin position="119"/>
        <end position="136"/>
    </location>
</feature>
<keyword evidence="4" id="KW-1185">Reference proteome</keyword>
<evidence type="ECO:0000256" key="1">
    <source>
        <dbReference type="SAM" id="MobiDB-lite"/>
    </source>
</evidence>
<reference evidence="4" key="1">
    <citation type="journal article" date="2019" name="Int. J. Syst. Evol. Microbiol.">
        <title>The Global Catalogue of Microorganisms (GCM) 10K type strain sequencing project: providing services to taxonomists for standard genome sequencing and annotation.</title>
        <authorList>
            <consortium name="The Broad Institute Genomics Platform"/>
            <consortium name="The Broad Institute Genome Sequencing Center for Infectious Disease"/>
            <person name="Wu L."/>
            <person name="Ma J."/>
        </authorList>
    </citation>
    <scope>NUCLEOTIDE SEQUENCE [LARGE SCALE GENOMIC DNA]</scope>
    <source>
        <strain evidence="4">JCM 17986</strain>
    </source>
</reference>
<evidence type="ECO:0000259" key="2">
    <source>
        <dbReference type="Pfam" id="PF13485"/>
    </source>
</evidence>
<dbReference type="InterPro" id="IPR039568">
    <property type="entry name" value="Peptidase_MA-like_dom"/>
</dbReference>
<evidence type="ECO:0000313" key="3">
    <source>
        <dbReference type="EMBL" id="GAA4953096.1"/>
    </source>
</evidence>
<comment type="caution">
    <text evidence="3">The sequence shown here is derived from an EMBL/GenBank/DDBJ whole genome shotgun (WGS) entry which is preliminary data.</text>
</comment>
<feature type="region of interest" description="Disordered" evidence="1">
    <location>
        <begin position="298"/>
        <end position="341"/>
    </location>
</feature>
<proteinExistence type="predicted"/>
<organism evidence="3 4">
    <name type="scientific">Yinghuangia aomiensis</name>
    <dbReference type="NCBI Taxonomy" id="676205"/>
    <lineage>
        <taxon>Bacteria</taxon>
        <taxon>Bacillati</taxon>
        <taxon>Actinomycetota</taxon>
        <taxon>Actinomycetes</taxon>
        <taxon>Kitasatosporales</taxon>
        <taxon>Streptomycetaceae</taxon>
        <taxon>Yinghuangia</taxon>
    </lineage>
</organism>
<feature type="region of interest" description="Disordered" evidence="1">
    <location>
        <begin position="1"/>
        <end position="189"/>
    </location>
</feature>
<feature type="domain" description="Peptidase MA-like" evidence="2">
    <location>
        <begin position="592"/>
        <end position="733"/>
    </location>
</feature>
<feature type="compositionally biased region" description="Low complexity" evidence="1">
    <location>
        <begin position="146"/>
        <end position="175"/>
    </location>
</feature>
<protein>
    <recommendedName>
        <fullName evidence="2">Peptidase MA-like domain-containing protein</fullName>
    </recommendedName>
</protein>
<sequence>METAPFPAAEAAGYPHLHPTGVEQIGEHRGTGMDDSAADAMPAHRAAPDQGRVDGGEVVTGGGIPEDRGRSADPAGSAGPEPTASADVPDPAATASDENDRRPAAATPPAGRDVMSRQAAESGAEAGAVVSASGRPAPTPPPRVPEPTAAEAARVATAAASTAPGLAGAASSPRGDGAPADSRPRTPADAWPAAHEVVGIPGPRVGAPTYPYAPGSPPGPVPGAYAWVPGPRVSGPVPYRRPNDTFGLWPHAVVDPRRDRQTPAIVVSSLVACLTVVLLIVAFVRPLQSGEAGAIADVGTAPTAPATPPGHEPGPKNPATPSTSPDTGKPPTLNGSTASPAAKSAVLARTQALAATRGPALRANDVAAFTGGLDKNARELVDTQSRLFDNLRKLPLDKADWTAGRVADARAQGAGSGGWPIVANVDVAFVHQIDNADVRPVAEHYLWTVRCTSDADPCTVTAVNGAPDGSLTGPAGYPAPWDLWELAVERRPHVLVVGPADLAADLASRADEAEDAALYDLARWTGMPGTSPGFVVALTRERADFDRIYSGESAGDWAAGFALPLVSDGDVDVVGGSRVVIDLDEMDSEPDFARVILRHELVHALLDPLTQAAYDRIPLWAAEGFADWLAQSDHTITDTYDARAARQLIRDGKFTGSLPTDADFDADDEEVIDNAYVLGHLAIRFLADTYGSDKACAFITDVYRGTSRSMDEAVRAATGSSLADFQRAWSDWMHRTFG</sequence>